<dbReference type="Proteomes" id="UP000746690">
    <property type="component" value="Unassembled WGS sequence"/>
</dbReference>
<dbReference type="Pfam" id="PF09905">
    <property type="entry name" value="VF530"/>
    <property type="match status" value="1"/>
</dbReference>
<keyword evidence="2" id="KW-1185">Reference proteome</keyword>
<sequence length="76" mass="9111">METQPNNPLHGIKLEQIINDLVAYYGWEYMGYTIKIRCFTDNPSVKSSLKFLRRTPWARTKVEAMYLNMLKNRKRK</sequence>
<evidence type="ECO:0000313" key="2">
    <source>
        <dbReference type="Proteomes" id="UP000746690"/>
    </source>
</evidence>
<dbReference type="Gene3D" id="1.10.720.30">
    <property type="entry name" value="SAP domain"/>
    <property type="match status" value="1"/>
</dbReference>
<dbReference type="EMBL" id="JABBHF010000005">
    <property type="protein sequence ID" value="NMH87886.1"/>
    <property type="molecule type" value="Genomic_DNA"/>
</dbReference>
<name>A0ABX1RWF0_9FLAO</name>
<accession>A0ABX1RWF0</accession>
<proteinExistence type="predicted"/>
<dbReference type="InterPro" id="IPR036361">
    <property type="entry name" value="SAP_dom_sf"/>
</dbReference>
<organism evidence="1 2">
    <name type="scientific">Flavivirga algicola</name>
    <dbReference type="NCBI Taxonomy" id="2729136"/>
    <lineage>
        <taxon>Bacteria</taxon>
        <taxon>Pseudomonadati</taxon>
        <taxon>Bacteroidota</taxon>
        <taxon>Flavobacteriia</taxon>
        <taxon>Flavobacteriales</taxon>
        <taxon>Flavobacteriaceae</taxon>
        <taxon>Flavivirga</taxon>
    </lineage>
</organism>
<comment type="caution">
    <text evidence="1">The sequence shown here is derived from an EMBL/GenBank/DDBJ whole genome shotgun (WGS) entry which is preliminary data.</text>
</comment>
<reference evidence="1 2" key="1">
    <citation type="submission" date="2020-04" db="EMBL/GenBank/DDBJ databases">
        <title>A Flavivirga sp. nov.</title>
        <authorList>
            <person name="Sun X."/>
        </authorList>
    </citation>
    <scope>NUCLEOTIDE SEQUENCE [LARGE SCALE GENOMIC DNA]</scope>
    <source>
        <strain evidence="1 2">Y03</strain>
    </source>
</reference>
<dbReference type="RefSeq" id="WP_169672812.1">
    <property type="nucleotide sequence ID" value="NZ_JABBHF010000005.1"/>
</dbReference>
<dbReference type="InterPro" id="IPR018668">
    <property type="entry name" value="DNA-binding_VF530-like"/>
</dbReference>
<gene>
    <name evidence="1" type="ORF">HHX25_10240</name>
</gene>
<evidence type="ECO:0000313" key="1">
    <source>
        <dbReference type="EMBL" id="NMH87886.1"/>
    </source>
</evidence>
<protein>
    <submittedName>
        <fullName evidence="1">DUF2132 domain-containing protein</fullName>
    </submittedName>
</protein>